<dbReference type="Proteomes" id="UP001056383">
    <property type="component" value="Chromosome"/>
</dbReference>
<evidence type="ECO:0000313" key="3">
    <source>
        <dbReference type="Proteomes" id="UP001056383"/>
    </source>
</evidence>
<feature type="region of interest" description="Disordered" evidence="1">
    <location>
        <begin position="303"/>
        <end position="352"/>
    </location>
</feature>
<dbReference type="RefSeq" id="WP_010473668.1">
    <property type="nucleotide sequence ID" value="NZ_CP095474.1"/>
</dbReference>
<keyword evidence="3" id="KW-1185">Reference proteome</keyword>
<dbReference type="PANTHER" id="PTHR19959">
    <property type="entry name" value="KINESIN LIGHT CHAIN"/>
    <property type="match status" value="1"/>
</dbReference>
<gene>
    <name evidence="2" type="ORF">MW084_18265</name>
</gene>
<dbReference type="SUPFAM" id="SSF48452">
    <property type="entry name" value="TPR-like"/>
    <property type="match status" value="4"/>
</dbReference>
<dbReference type="SMART" id="SM00028">
    <property type="entry name" value="TPR"/>
    <property type="match status" value="8"/>
</dbReference>
<feature type="compositionally biased region" description="Low complexity" evidence="1">
    <location>
        <begin position="341"/>
        <end position="352"/>
    </location>
</feature>
<reference evidence="2" key="1">
    <citation type="submission" date="2022-04" db="EMBL/GenBank/DDBJ databases">
        <title>Systematic whole-genome sequencing reveals an unexpected diversity among actinomycetoma pathogens and provides insights into their antibacterial susceptibilities.</title>
        <authorList>
            <person name="Watson A.K."/>
            <person name="Kepplinger B."/>
            <person name="Bakhiet S.M."/>
            <person name="Mhmoud N.A."/>
            <person name="Chapman J."/>
            <person name="Allenby N."/>
            <person name="Mickiewicz K."/>
            <person name="Goodfellow M."/>
            <person name="Fahal A.H."/>
            <person name="Errington J."/>
        </authorList>
    </citation>
    <scope>NUCLEOTIDE SEQUENCE</scope>
    <source>
        <strain evidence="2">SD 504</strain>
    </source>
</reference>
<dbReference type="EMBL" id="CP095474">
    <property type="protein sequence ID" value="URN17557.1"/>
    <property type="molecule type" value="Genomic_DNA"/>
</dbReference>
<feature type="compositionally biased region" description="Pro residues" evidence="1">
    <location>
        <begin position="309"/>
        <end position="340"/>
    </location>
</feature>
<dbReference type="InterPro" id="IPR019734">
    <property type="entry name" value="TPR_rpt"/>
</dbReference>
<evidence type="ECO:0000313" key="2">
    <source>
        <dbReference type="EMBL" id="URN17557.1"/>
    </source>
</evidence>
<proteinExistence type="predicted"/>
<organism evidence="2 3">
    <name type="scientific">Streptomyces sudanensis</name>
    <dbReference type="NCBI Taxonomy" id="436397"/>
    <lineage>
        <taxon>Bacteria</taxon>
        <taxon>Bacillati</taxon>
        <taxon>Actinomycetota</taxon>
        <taxon>Actinomycetes</taxon>
        <taxon>Kitasatosporales</taxon>
        <taxon>Streptomycetaceae</taxon>
        <taxon>Streptomyces</taxon>
    </lineage>
</organism>
<evidence type="ECO:0000256" key="1">
    <source>
        <dbReference type="SAM" id="MobiDB-lite"/>
    </source>
</evidence>
<dbReference type="InterPro" id="IPR011990">
    <property type="entry name" value="TPR-like_helical_dom_sf"/>
</dbReference>
<dbReference type="Gene3D" id="1.25.40.10">
    <property type="entry name" value="Tetratricopeptide repeat domain"/>
    <property type="match status" value="5"/>
</dbReference>
<sequence length="1443" mass="152389">MTPGGPPSGTAGAGGASGFAAPGSGPVTATGNVFTGNGSVTIGPVINDPTALRAAEADGFLRDWDDMATKARGTPRTPASLLEAHRAVVPFRNRAPQLADLEAWWAEPGFGAYLLHGPGGQGKTRLARQLTEGPGKDARRSLWLSPEAPPDGLRLLGDVASPLLVVVDYAETRTAQLTALLRVGAARREGTFKVLALARTDGEWWEEVRVAARLGDLFDEFPVTALPPLDPDGAARAETYRQAVTGLAAALPAVPGQQHHDWPARAASLLEAPGAPAGSTGSDAVLDLHMRALADLLDAARAAAGEPPAGEPPADGPPTGGPPAGEPPAGEPPADGPPAGRPSAGRSAPGRGTVEERLLDHERYYWQAAAKTLRLRSNRTLEEPLAAAFLCGAHDREQARDLLGRVPALRGEGADLPEGVHAWIAGLYPPSTDGQIWGALRPDRLTEYFLGHHLRTHPHLADALLDGPPEAGTTRPLTPAQATRLLTLYTRAAAHRAHRGRLDDPLTGLCERHPRVLGPLAVDVATQVERPDPLVTALERIAADPGATAEEITALADRLPWSTHTLTAVAVDVTRRLTEIHRERYRRDPARSAELALALRRYCRRLTDAGDRQRAWETADEAVRLLRPLARDEPSAFLPELAAGLHNLSVALGETGRREEARAPARESVEIYRRLVAESPASVTLLSELAHGLNALSNAEGETRRTAEALEAIREVVAIRRRLVAEHGDAHRAALADGLHNLALREDDRGAFGEALEAAREAVALYRGLAEERPDAHLPGLALVLGPYATLLGRTGHLTEALRAVEEAVDVRRRLAARYPDAHGPGLVNGLNNLAIDLDRAGRNREAVAAAREAVELCRGFVERHPDAFRGTLALSLNTLATQLGDHGRPREALAASREAVERYRLLAEESPRVHTADLAMSLVTHANRLRDAGHAEEALTAGREGVALYRSLPPEDLGTDLEGMAVGLNSLSQLLHSLDRSEEALDTAREAVEAGRRLARAFPAGPARAVLGSALNTLAGTLTGVGRLDEALTASREAVDFLCGLVREGPDGAAFHSRSLASALTTLRILLSAAGLGEEAADVLRECVEVRGTLSDGARFPHRALYAEEAGLLGGHLASTARYDEALEPLRRAGELRRELAEEDPAAHLPELAGVLAARGACLAALGRRREALPPAQESADLLDGPLRDEAALRPLLCLSLWLVGFLRRARGEADAEEALRRAVDAGEEAAGADAARTPLLLGALTELAVHLVETGRTGEGSAVLADAVERGRRTADGSPAHQAALASALTALARYGAAGGGRRGEAPEAALGAAREAVTLYRRLAQDSPRGYTATLADALATRGLLLAGTDDAEEALRVTAEAVALHGQPDAGPLAAREPGLALALYAHAKVRLLAGAELSEAERSITEAVRINRRLARGEPGLVAFDLADVLDVCERLAG</sequence>
<dbReference type="PANTHER" id="PTHR19959:SF119">
    <property type="entry name" value="FUNGAL LIPASE-LIKE DOMAIN-CONTAINING PROTEIN"/>
    <property type="match status" value="1"/>
</dbReference>
<dbReference type="Pfam" id="PF13374">
    <property type="entry name" value="TPR_10"/>
    <property type="match status" value="4"/>
</dbReference>
<protein>
    <submittedName>
        <fullName evidence="2">Tetratricopeptide repeat protein</fullName>
    </submittedName>
</protein>
<name>A0ABY4TFN1_9ACTN</name>
<accession>A0ABY4TFN1</accession>